<comment type="caution">
    <text evidence="1">The sequence shown here is derived from an EMBL/GenBank/DDBJ whole genome shotgun (WGS) entry which is preliminary data.</text>
</comment>
<sequence length="148" mass="15929">MQPSVAQSGRWPARPVESAGLGTGQLWVVWPRSGGTCWWRSKGTTVRAGAANSLVFACMIFVWRLAKVAEVLSAVANFRLTFHLLCPSHLDAGMLQLRPRGTSSGTALDESLLPLMPLVSSRYVGLGTLACLSPLFYNYSHSGGHLGE</sequence>
<proteinExistence type="predicted"/>
<gene>
    <name evidence="1" type="ORF">F2Q69_00028903</name>
</gene>
<evidence type="ECO:0000313" key="2">
    <source>
        <dbReference type="Proteomes" id="UP000712600"/>
    </source>
</evidence>
<reference evidence="1" key="1">
    <citation type="submission" date="2019-12" db="EMBL/GenBank/DDBJ databases">
        <title>Genome sequencing and annotation of Brassica cretica.</title>
        <authorList>
            <person name="Studholme D.J."/>
            <person name="Sarris P."/>
        </authorList>
    </citation>
    <scope>NUCLEOTIDE SEQUENCE</scope>
    <source>
        <strain evidence="1">PFS-109/04</strain>
        <tissue evidence="1">Leaf</tissue>
    </source>
</reference>
<dbReference type="AlphaFoldDB" id="A0A8S9S215"/>
<evidence type="ECO:0000313" key="1">
    <source>
        <dbReference type="EMBL" id="KAF3587651.1"/>
    </source>
</evidence>
<protein>
    <submittedName>
        <fullName evidence="1">Uncharacterized protein</fullName>
    </submittedName>
</protein>
<name>A0A8S9S215_BRACR</name>
<dbReference type="EMBL" id="QGKX02000088">
    <property type="protein sequence ID" value="KAF3587651.1"/>
    <property type="molecule type" value="Genomic_DNA"/>
</dbReference>
<organism evidence="1 2">
    <name type="scientific">Brassica cretica</name>
    <name type="common">Mustard</name>
    <dbReference type="NCBI Taxonomy" id="69181"/>
    <lineage>
        <taxon>Eukaryota</taxon>
        <taxon>Viridiplantae</taxon>
        <taxon>Streptophyta</taxon>
        <taxon>Embryophyta</taxon>
        <taxon>Tracheophyta</taxon>
        <taxon>Spermatophyta</taxon>
        <taxon>Magnoliopsida</taxon>
        <taxon>eudicotyledons</taxon>
        <taxon>Gunneridae</taxon>
        <taxon>Pentapetalae</taxon>
        <taxon>rosids</taxon>
        <taxon>malvids</taxon>
        <taxon>Brassicales</taxon>
        <taxon>Brassicaceae</taxon>
        <taxon>Brassiceae</taxon>
        <taxon>Brassica</taxon>
    </lineage>
</organism>
<accession>A0A8S9S215</accession>
<dbReference type="Proteomes" id="UP000712600">
    <property type="component" value="Unassembled WGS sequence"/>
</dbReference>